<dbReference type="EMBL" id="LNYI01000027">
    <property type="protein sequence ID" value="KTD22286.1"/>
    <property type="molecule type" value="Genomic_DNA"/>
</dbReference>
<gene>
    <name evidence="1" type="ORF">Llan_1227</name>
</gene>
<evidence type="ECO:0000313" key="1">
    <source>
        <dbReference type="EMBL" id="KTD22286.1"/>
    </source>
</evidence>
<protein>
    <submittedName>
        <fullName evidence="1">Uncharacterized protein</fullName>
    </submittedName>
</protein>
<dbReference type="RefSeq" id="WP_154660314.1">
    <property type="nucleotide sequence ID" value="NZ_CAAAJD010000020.1"/>
</dbReference>
<accession>A0A0W0VQ82</accession>
<proteinExistence type="predicted"/>
<sequence>MEDTKERVFAYTLAKTLDNEQLDKVSGGAANMTSKPTLGPTGGSGGYDGIVDCSWDW</sequence>
<name>A0A0W0VQ82_9GAMM</name>
<keyword evidence="2" id="KW-1185">Reference proteome</keyword>
<dbReference type="STRING" id="45067.Llan_1227"/>
<evidence type="ECO:0000313" key="2">
    <source>
        <dbReference type="Proteomes" id="UP000054869"/>
    </source>
</evidence>
<dbReference type="OrthoDB" id="5639593at2"/>
<organism evidence="1 2">
    <name type="scientific">Legionella lansingensis</name>
    <dbReference type="NCBI Taxonomy" id="45067"/>
    <lineage>
        <taxon>Bacteria</taxon>
        <taxon>Pseudomonadati</taxon>
        <taxon>Pseudomonadota</taxon>
        <taxon>Gammaproteobacteria</taxon>
        <taxon>Legionellales</taxon>
        <taxon>Legionellaceae</taxon>
        <taxon>Legionella</taxon>
    </lineage>
</organism>
<dbReference type="eggNOG" id="ENOG5031A9E">
    <property type="taxonomic scope" value="Bacteria"/>
</dbReference>
<comment type="caution">
    <text evidence="1">The sequence shown here is derived from an EMBL/GenBank/DDBJ whole genome shotgun (WGS) entry which is preliminary data.</text>
</comment>
<reference evidence="1 2" key="1">
    <citation type="submission" date="2015-11" db="EMBL/GenBank/DDBJ databases">
        <title>Genomic analysis of 38 Legionella species identifies large and diverse effector repertoires.</title>
        <authorList>
            <person name="Burstein D."/>
            <person name="Amaro F."/>
            <person name="Zusman T."/>
            <person name="Lifshitz Z."/>
            <person name="Cohen O."/>
            <person name="Gilbert J.A."/>
            <person name="Pupko T."/>
            <person name="Shuman H.A."/>
            <person name="Segal G."/>
        </authorList>
    </citation>
    <scope>NUCLEOTIDE SEQUENCE [LARGE SCALE GENOMIC DNA]</scope>
    <source>
        <strain evidence="1 2">ATCC 49751</strain>
    </source>
</reference>
<dbReference type="AlphaFoldDB" id="A0A0W0VQ82"/>
<dbReference type="Proteomes" id="UP000054869">
    <property type="component" value="Unassembled WGS sequence"/>
</dbReference>